<dbReference type="Proteomes" id="UP000197019">
    <property type="component" value="Chromosome"/>
</dbReference>
<dbReference type="KEGG" id="mpsy:CEK71_09510"/>
<reference evidence="1 2" key="1">
    <citation type="submission" date="2017-06" db="EMBL/GenBank/DDBJ databases">
        <title>Genome Sequencing of the methanotroph Methylovulum psychrotolerants str. HV10-M2 isolated from a high-altitude environment.</title>
        <authorList>
            <person name="Mateos-Rivera A."/>
        </authorList>
    </citation>
    <scope>NUCLEOTIDE SEQUENCE [LARGE SCALE GENOMIC DNA]</scope>
    <source>
        <strain evidence="1 2">HV10_M2</strain>
    </source>
</reference>
<evidence type="ECO:0000313" key="1">
    <source>
        <dbReference type="EMBL" id="ASF46294.1"/>
    </source>
</evidence>
<keyword evidence="2" id="KW-1185">Reference proteome</keyword>
<protein>
    <submittedName>
        <fullName evidence="1">Uncharacterized protein</fullName>
    </submittedName>
</protein>
<dbReference type="AlphaFoldDB" id="A0A1Z4BYB5"/>
<name>A0A1Z4BYB5_9GAMM</name>
<proteinExistence type="predicted"/>
<gene>
    <name evidence="1" type="ORF">CEK71_09510</name>
</gene>
<dbReference type="EMBL" id="CP022129">
    <property type="protein sequence ID" value="ASF46294.1"/>
    <property type="molecule type" value="Genomic_DNA"/>
</dbReference>
<accession>A0A1Z4BYB5</accession>
<organism evidence="1 2">
    <name type="scientific">Methylovulum psychrotolerans</name>
    <dbReference type="NCBI Taxonomy" id="1704499"/>
    <lineage>
        <taxon>Bacteria</taxon>
        <taxon>Pseudomonadati</taxon>
        <taxon>Pseudomonadota</taxon>
        <taxon>Gammaproteobacteria</taxon>
        <taxon>Methylococcales</taxon>
        <taxon>Methylococcaceae</taxon>
        <taxon>Methylovulum</taxon>
    </lineage>
</organism>
<sequence>MSALASSAKQAYLRTIFFYRQRQRLPTAFDWRKQPWQIERKQRRKQQQQTLNRAPPHFLWLNRRKGEITAIYIAKRRIAVNQQMQTNPERIRK</sequence>
<evidence type="ECO:0000313" key="2">
    <source>
        <dbReference type="Proteomes" id="UP000197019"/>
    </source>
</evidence>